<sequence length="1304" mass="147647">MQQPMPNPKDITDPTTAINMALALMAKAFKLNYSTPTNNNQRISSNPCNRKIAQPVDLDEIEEVNANCILMANLQQASTSSTQTDKAPVYDSDGSAEVHKYDNCCNNEIFNMFTQEEQYTELLECIPEPHKVLQNDNNVISKVFSVEQNKFVRDFKSLAKEADESLAKHKALKLEIERLLRAVVLNYAKENAHLKTTYKNLFDSISVTRTQTKTIIDSFQNKLHDTIYENAKLRAQLFDKVSEQKDTTCGTSANTKFAKQSILGKPPSSSRTKLYVVNPIPKSMVFPKVGETRALSKPVTSNSIPPPQESKVMKNDKVIAPGMFRINPFKPSREEKYVPNKLRESVWINPITVSRPPVITKKVVNFDSNGLSSTGVDNTTKTRRPQPRSNTKNDRVPSASKSSCNKNKEVEVEEHPRNLLLSKNKKHMPSECNNVMLASHNDIVVIQICLWCVDSGCSKHMTGNLKLLINIVWKFLGTIRFENYHIAAILGFGDLQWGNILITRVYFVEGLGHNLFSVGKFCDSNLEVAFKRNACFIRNLEWVDLLTGNRTTNLYTINLHEMASTSLIFLMARATSNKSWLWHQRLSHLNFDTINDLAKNDLVTGFLKFKYHMEHLCLSCEQGKRKRASHPPNPVPNSRQRLHLLHMDLCGPMRIASINGKRTKNGSEFKNQALKEYFDSVGISHQVSSIRTPQQNRVVEPKNQTLVEAARIILIFSRAPLFLWAEAIATACYTQNRSIIHHRFNKTPYELIRGKKLDISFLHVFRALCYPKNDREDIGKLDKKSSKPGLQSMTSGQISSGLDLTYAQSTLTTQQPTEGELDLLFKAMYDAYNGGQPSATPRTALAAQAHPDVDGLESHQHHAQQQGNQAPLQPESVADNVPNAMFDVNTFVNSFATPPTSAAESSSSQYVDPSNMHTNQLRSDGDICMYALMVSTMEPKNVKEVMTDPVWIESMQEELFQFKWLDVWVLVPAPDNNTPLTLKWLFKNKLDEENTLIRNKYRLVVRGYHQEEGIDFKESFALVAIMEAIRIFLAYAAHKSFTVFQMDVKTAFLHGTLKEDVYVCQPKGFIDADHPSHVYKLKKGTIWVKASIEGMVYVYDIIFGSTQPRMESCDPIGTPMKIKDKLDLDQNETPIDAMKYRSMIGALMYLPSSRPDIVHATCLCSRYQAKPTEKHLKEVKRIFRYLQGIVNTGLWYTKDSGFKLIGFSDADYAGCKHTFKSTFGGAQFLGEKLVSWYSKKQDDMALSTVEAKYVSLSACCAQVFWIRTQLTDYGFHFNNIPIYFDSKSAIAYPATRSNTQEQNT</sequence>
<feature type="compositionally biased region" description="Polar residues" evidence="2">
    <location>
        <begin position="369"/>
        <end position="379"/>
    </location>
</feature>
<name>A0A6L2LZK9_TANCI</name>
<dbReference type="InterPro" id="IPR025724">
    <property type="entry name" value="GAG-pre-integrase_dom"/>
</dbReference>
<dbReference type="PANTHER" id="PTHR11439">
    <property type="entry name" value="GAG-POL-RELATED RETROTRANSPOSON"/>
    <property type="match status" value="1"/>
</dbReference>
<feature type="domain" description="Integrase catalytic" evidence="3">
    <location>
        <begin position="663"/>
        <end position="756"/>
    </location>
</feature>
<dbReference type="SUPFAM" id="SSF56672">
    <property type="entry name" value="DNA/RNA polymerases"/>
    <property type="match status" value="1"/>
</dbReference>
<keyword evidence="1" id="KW-0064">Aspartyl protease</keyword>
<dbReference type="GO" id="GO:0003676">
    <property type="term" value="F:nucleic acid binding"/>
    <property type="evidence" value="ECO:0007669"/>
    <property type="project" value="InterPro"/>
</dbReference>
<feature type="region of interest" description="Disordered" evidence="2">
    <location>
        <begin position="850"/>
        <end position="876"/>
    </location>
</feature>
<dbReference type="InterPro" id="IPR043502">
    <property type="entry name" value="DNA/RNA_pol_sf"/>
</dbReference>
<dbReference type="InterPro" id="IPR036397">
    <property type="entry name" value="RNaseH_sf"/>
</dbReference>
<protein>
    <recommendedName>
        <fullName evidence="3">Integrase catalytic domain-containing protein</fullName>
    </recommendedName>
</protein>
<evidence type="ECO:0000313" key="4">
    <source>
        <dbReference type="EMBL" id="GEU65734.1"/>
    </source>
</evidence>
<dbReference type="InterPro" id="IPR013103">
    <property type="entry name" value="RVT_2"/>
</dbReference>
<dbReference type="EMBL" id="BKCJ010005258">
    <property type="protein sequence ID" value="GEU65734.1"/>
    <property type="molecule type" value="Genomic_DNA"/>
</dbReference>
<keyword evidence="1" id="KW-0378">Hydrolase</keyword>
<dbReference type="InterPro" id="IPR001584">
    <property type="entry name" value="Integrase_cat-core"/>
</dbReference>
<dbReference type="InterPro" id="IPR054722">
    <property type="entry name" value="PolX-like_BBD"/>
</dbReference>
<dbReference type="GO" id="GO:0004190">
    <property type="term" value="F:aspartic-type endopeptidase activity"/>
    <property type="evidence" value="ECO:0007669"/>
    <property type="project" value="UniProtKB-KW"/>
</dbReference>
<feature type="region of interest" description="Disordered" evidence="2">
    <location>
        <begin position="777"/>
        <end position="796"/>
    </location>
</feature>
<organism evidence="4">
    <name type="scientific">Tanacetum cinerariifolium</name>
    <name type="common">Dalmatian daisy</name>
    <name type="synonym">Chrysanthemum cinerariifolium</name>
    <dbReference type="NCBI Taxonomy" id="118510"/>
    <lineage>
        <taxon>Eukaryota</taxon>
        <taxon>Viridiplantae</taxon>
        <taxon>Streptophyta</taxon>
        <taxon>Embryophyta</taxon>
        <taxon>Tracheophyta</taxon>
        <taxon>Spermatophyta</taxon>
        <taxon>Magnoliopsida</taxon>
        <taxon>eudicotyledons</taxon>
        <taxon>Gunneridae</taxon>
        <taxon>Pentapetalae</taxon>
        <taxon>asterids</taxon>
        <taxon>campanulids</taxon>
        <taxon>Asterales</taxon>
        <taxon>Asteraceae</taxon>
        <taxon>Asteroideae</taxon>
        <taxon>Anthemideae</taxon>
        <taxon>Anthemidinae</taxon>
        <taxon>Tanacetum</taxon>
    </lineage>
</organism>
<dbReference type="PANTHER" id="PTHR11439:SF495">
    <property type="entry name" value="REVERSE TRANSCRIPTASE, RNA-DEPENDENT DNA POLYMERASE-RELATED"/>
    <property type="match status" value="1"/>
</dbReference>
<feature type="compositionally biased region" description="Basic and acidic residues" evidence="2">
    <location>
        <begin position="406"/>
        <end position="417"/>
    </location>
</feature>
<evidence type="ECO:0000256" key="2">
    <source>
        <dbReference type="SAM" id="MobiDB-lite"/>
    </source>
</evidence>
<dbReference type="SUPFAM" id="SSF53098">
    <property type="entry name" value="Ribonuclease H-like"/>
    <property type="match status" value="1"/>
</dbReference>
<comment type="caution">
    <text evidence="4">The sequence shown here is derived from an EMBL/GenBank/DDBJ whole genome shotgun (WGS) entry which is preliminary data.</text>
</comment>
<reference evidence="4" key="1">
    <citation type="journal article" date="2019" name="Sci. Rep.">
        <title>Draft genome of Tanacetum cinerariifolium, the natural source of mosquito coil.</title>
        <authorList>
            <person name="Yamashiro T."/>
            <person name="Shiraishi A."/>
            <person name="Satake H."/>
            <person name="Nakayama K."/>
        </authorList>
    </citation>
    <scope>NUCLEOTIDE SEQUENCE</scope>
</reference>
<dbReference type="Pfam" id="PF22936">
    <property type="entry name" value="Pol_BBD"/>
    <property type="match status" value="1"/>
</dbReference>
<dbReference type="PROSITE" id="PS50994">
    <property type="entry name" value="INTEGRASE"/>
    <property type="match status" value="1"/>
</dbReference>
<dbReference type="GO" id="GO:0015074">
    <property type="term" value="P:DNA integration"/>
    <property type="evidence" value="ECO:0007669"/>
    <property type="project" value="InterPro"/>
</dbReference>
<evidence type="ECO:0000256" key="1">
    <source>
        <dbReference type="ARBA" id="ARBA00022750"/>
    </source>
</evidence>
<dbReference type="Pfam" id="PF07727">
    <property type="entry name" value="RVT_2"/>
    <property type="match status" value="1"/>
</dbReference>
<accession>A0A6L2LZK9</accession>
<gene>
    <name evidence="4" type="ORF">Tci_037712</name>
</gene>
<proteinExistence type="predicted"/>
<dbReference type="Gene3D" id="3.30.420.10">
    <property type="entry name" value="Ribonuclease H-like superfamily/Ribonuclease H"/>
    <property type="match status" value="1"/>
</dbReference>
<feature type="region of interest" description="Disordered" evidence="2">
    <location>
        <begin position="369"/>
        <end position="418"/>
    </location>
</feature>
<dbReference type="CDD" id="cd09272">
    <property type="entry name" value="RNase_HI_RT_Ty1"/>
    <property type="match status" value="1"/>
</dbReference>
<dbReference type="InterPro" id="IPR012337">
    <property type="entry name" value="RNaseH-like_sf"/>
</dbReference>
<evidence type="ECO:0000259" key="3">
    <source>
        <dbReference type="PROSITE" id="PS50994"/>
    </source>
</evidence>
<feature type="compositionally biased region" description="Basic and acidic residues" evidence="2">
    <location>
        <begin position="851"/>
        <end position="860"/>
    </location>
</feature>
<dbReference type="Pfam" id="PF13976">
    <property type="entry name" value="gag_pre-integrs"/>
    <property type="match status" value="1"/>
</dbReference>
<keyword evidence="1" id="KW-0645">Protease</keyword>